<dbReference type="PANTHER" id="PTHR43163:SF6">
    <property type="entry name" value="DIPEPTIDE TRANSPORT SYSTEM PERMEASE PROTEIN DPPB-RELATED"/>
    <property type="match status" value="1"/>
</dbReference>
<feature type="transmembrane region" description="Helical" evidence="7">
    <location>
        <begin position="288"/>
        <end position="309"/>
    </location>
</feature>
<accession>A0A6J4UCU4</accession>
<keyword evidence="2 7" id="KW-0813">Transport</keyword>
<evidence type="ECO:0000313" key="9">
    <source>
        <dbReference type="EMBL" id="CAA9546470.1"/>
    </source>
</evidence>
<dbReference type="PROSITE" id="PS50928">
    <property type="entry name" value="ABC_TM1"/>
    <property type="match status" value="1"/>
</dbReference>
<sequence length="315" mass="33263">MTRYVVTRIATAILTTLGVATIVFVAMRLVPGGFAQTILGPTASQNQATVAAIEAKYGLNDPPLVQYGLWLRNAVQGDLGTSFRTQTSVTDEIVRRCRVTIELTVFATLLSLIVGIPLGVYAGLRRNGPGDIGTRLVALVGLSVPDFVLGTLLIYVVSTRGIGLPISAYASPGDDLAQHFKAMVLPTLSLGLAATAVVIRVIRSGVVEVLGEPFVTTARAKGLAPRIVALRHVVRAALIPTVTIVGINMGYLLGGAVLIEELFGLPGLGRYALQGILSRDYPVAQGTVIVGALLFVVANLMADLAYAYLDPRIKY</sequence>
<dbReference type="PANTHER" id="PTHR43163">
    <property type="entry name" value="DIPEPTIDE TRANSPORT SYSTEM PERMEASE PROTEIN DPPB-RELATED"/>
    <property type="match status" value="1"/>
</dbReference>
<dbReference type="Pfam" id="PF19300">
    <property type="entry name" value="BPD_transp_1_N"/>
    <property type="match status" value="1"/>
</dbReference>
<protein>
    <submittedName>
        <fullName evidence="9">Oligopeptide transport system permease protein OppB</fullName>
    </submittedName>
</protein>
<dbReference type="Gene3D" id="1.10.3720.10">
    <property type="entry name" value="MetI-like"/>
    <property type="match status" value="1"/>
</dbReference>
<keyword evidence="6 7" id="KW-0472">Membrane</keyword>
<comment type="similarity">
    <text evidence="7">Belongs to the binding-protein-dependent transport system permease family.</text>
</comment>
<evidence type="ECO:0000256" key="7">
    <source>
        <dbReference type="RuleBase" id="RU363032"/>
    </source>
</evidence>
<keyword evidence="4 7" id="KW-0812">Transmembrane</keyword>
<gene>
    <name evidence="9" type="ORF">AVDCRST_MAG73-2462</name>
</gene>
<dbReference type="InterPro" id="IPR000515">
    <property type="entry name" value="MetI-like"/>
</dbReference>
<name>A0A6J4UCU4_9BACT</name>
<dbReference type="EMBL" id="CADCWE010000164">
    <property type="protein sequence ID" value="CAA9546470.1"/>
    <property type="molecule type" value="Genomic_DNA"/>
</dbReference>
<organism evidence="9">
    <name type="scientific">uncultured Thermomicrobiales bacterium</name>
    <dbReference type="NCBI Taxonomy" id="1645740"/>
    <lineage>
        <taxon>Bacteria</taxon>
        <taxon>Pseudomonadati</taxon>
        <taxon>Thermomicrobiota</taxon>
        <taxon>Thermomicrobia</taxon>
        <taxon>Thermomicrobiales</taxon>
        <taxon>environmental samples</taxon>
    </lineage>
</organism>
<evidence type="ECO:0000259" key="8">
    <source>
        <dbReference type="PROSITE" id="PS50928"/>
    </source>
</evidence>
<dbReference type="InterPro" id="IPR045621">
    <property type="entry name" value="BPD_transp_1_N"/>
</dbReference>
<evidence type="ECO:0000256" key="5">
    <source>
        <dbReference type="ARBA" id="ARBA00022989"/>
    </source>
</evidence>
<dbReference type="GO" id="GO:0071916">
    <property type="term" value="F:dipeptide transmembrane transporter activity"/>
    <property type="evidence" value="ECO:0007669"/>
    <property type="project" value="TreeGrafter"/>
</dbReference>
<dbReference type="SUPFAM" id="SSF161098">
    <property type="entry name" value="MetI-like"/>
    <property type="match status" value="1"/>
</dbReference>
<feature type="domain" description="ABC transmembrane type-1" evidence="8">
    <location>
        <begin position="97"/>
        <end position="306"/>
    </location>
</feature>
<dbReference type="CDD" id="cd06261">
    <property type="entry name" value="TM_PBP2"/>
    <property type="match status" value="1"/>
</dbReference>
<dbReference type="InterPro" id="IPR035906">
    <property type="entry name" value="MetI-like_sf"/>
</dbReference>
<evidence type="ECO:0000256" key="2">
    <source>
        <dbReference type="ARBA" id="ARBA00022448"/>
    </source>
</evidence>
<evidence type="ECO:0000256" key="1">
    <source>
        <dbReference type="ARBA" id="ARBA00004651"/>
    </source>
</evidence>
<reference evidence="9" key="1">
    <citation type="submission" date="2020-02" db="EMBL/GenBank/DDBJ databases">
        <authorList>
            <person name="Meier V. D."/>
        </authorList>
    </citation>
    <scope>NUCLEOTIDE SEQUENCE</scope>
    <source>
        <strain evidence="9">AVDCRST_MAG73</strain>
    </source>
</reference>
<feature type="transmembrane region" description="Helical" evidence="7">
    <location>
        <begin position="103"/>
        <end position="124"/>
    </location>
</feature>
<evidence type="ECO:0000256" key="6">
    <source>
        <dbReference type="ARBA" id="ARBA00023136"/>
    </source>
</evidence>
<keyword evidence="3" id="KW-1003">Cell membrane</keyword>
<dbReference type="Pfam" id="PF00528">
    <property type="entry name" value="BPD_transp_1"/>
    <property type="match status" value="1"/>
</dbReference>
<keyword evidence="5 7" id="KW-1133">Transmembrane helix</keyword>
<evidence type="ECO:0000256" key="4">
    <source>
        <dbReference type="ARBA" id="ARBA00022692"/>
    </source>
</evidence>
<dbReference type="AlphaFoldDB" id="A0A6J4UCU4"/>
<evidence type="ECO:0000256" key="3">
    <source>
        <dbReference type="ARBA" id="ARBA00022475"/>
    </source>
</evidence>
<comment type="subcellular location">
    <subcellularLocation>
        <location evidence="1 7">Cell membrane</location>
        <topology evidence="1 7">Multi-pass membrane protein</topology>
    </subcellularLocation>
</comment>
<dbReference type="GO" id="GO:0005886">
    <property type="term" value="C:plasma membrane"/>
    <property type="evidence" value="ECO:0007669"/>
    <property type="project" value="UniProtKB-SubCell"/>
</dbReference>
<feature type="transmembrane region" description="Helical" evidence="7">
    <location>
        <begin position="136"/>
        <end position="157"/>
    </location>
</feature>
<proteinExistence type="inferred from homology"/>
<feature type="transmembrane region" description="Helical" evidence="7">
    <location>
        <begin position="236"/>
        <end position="259"/>
    </location>
</feature>
<feature type="transmembrane region" description="Helical" evidence="7">
    <location>
        <begin position="6"/>
        <end position="27"/>
    </location>
</feature>